<dbReference type="Gene3D" id="2.130.10.10">
    <property type="entry name" value="YVTN repeat-like/Quinoprotein amine dehydrogenase"/>
    <property type="match status" value="1"/>
</dbReference>
<dbReference type="STRING" id="13706.A0A1X2HVJ9"/>
<dbReference type="PANTHER" id="PTHR19848">
    <property type="entry name" value="WD40 REPEAT PROTEIN"/>
    <property type="match status" value="1"/>
</dbReference>
<dbReference type="InterPro" id="IPR019775">
    <property type="entry name" value="WD40_repeat_CS"/>
</dbReference>
<evidence type="ECO:0000256" key="4">
    <source>
        <dbReference type="SAM" id="MobiDB-lite"/>
    </source>
</evidence>
<dbReference type="PANTHER" id="PTHR19848:SF7">
    <property type="entry name" value="F-BOX AND WD-40 DOMAIN PROTEIN 7"/>
    <property type="match status" value="1"/>
</dbReference>
<dbReference type="PROSITE" id="PS50082">
    <property type="entry name" value="WD_REPEATS_2"/>
    <property type="match status" value="2"/>
</dbReference>
<reference evidence="5 6" key="1">
    <citation type="submission" date="2016-07" db="EMBL/GenBank/DDBJ databases">
        <title>Pervasive Adenine N6-methylation of Active Genes in Fungi.</title>
        <authorList>
            <consortium name="DOE Joint Genome Institute"/>
            <person name="Mondo S.J."/>
            <person name="Dannebaum R.O."/>
            <person name="Kuo R.C."/>
            <person name="Labutti K."/>
            <person name="Haridas S."/>
            <person name="Kuo A."/>
            <person name="Salamov A."/>
            <person name="Ahrendt S.R."/>
            <person name="Lipzen A."/>
            <person name="Sullivan W."/>
            <person name="Andreopoulos W.B."/>
            <person name="Clum A."/>
            <person name="Lindquist E."/>
            <person name="Daum C."/>
            <person name="Ramamoorthy G.K."/>
            <person name="Gryganskyi A."/>
            <person name="Culley D."/>
            <person name="Magnuson J.K."/>
            <person name="James T.Y."/>
            <person name="O'Malley M.A."/>
            <person name="Stajich J.E."/>
            <person name="Spatafora J.W."/>
            <person name="Visel A."/>
            <person name="Grigoriev I.V."/>
        </authorList>
    </citation>
    <scope>NUCLEOTIDE SEQUENCE [LARGE SCALE GENOMIC DNA]</scope>
    <source>
        <strain evidence="5 6">NRRL 2496</strain>
    </source>
</reference>
<dbReference type="FunCoup" id="A0A1X2HVJ9">
    <property type="interactions" value="172"/>
</dbReference>
<feature type="compositionally biased region" description="Polar residues" evidence="4">
    <location>
        <begin position="526"/>
        <end position="535"/>
    </location>
</feature>
<dbReference type="AlphaFoldDB" id="A0A1X2HVJ9"/>
<dbReference type="SUPFAM" id="SSF50978">
    <property type="entry name" value="WD40 repeat-like"/>
    <property type="match status" value="1"/>
</dbReference>
<dbReference type="InParanoid" id="A0A1X2HVJ9"/>
<protein>
    <submittedName>
        <fullName evidence="5">WD40-repeat-containing domain protein</fullName>
    </submittedName>
</protein>
<dbReference type="Proteomes" id="UP000242180">
    <property type="component" value="Unassembled WGS sequence"/>
</dbReference>
<comment type="caution">
    <text evidence="5">The sequence shown here is derived from an EMBL/GenBank/DDBJ whole genome shotgun (WGS) entry which is preliminary data.</text>
</comment>
<dbReference type="InterPro" id="IPR015943">
    <property type="entry name" value="WD40/YVTN_repeat-like_dom_sf"/>
</dbReference>
<keyword evidence="1 3" id="KW-0853">WD repeat</keyword>
<dbReference type="Pfam" id="PF00400">
    <property type="entry name" value="WD40"/>
    <property type="match status" value="2"/>
</dbReference>
<dbReference type="PROSITE" id="PS00678">
    <property type="entry name" value="WD_REPEATS_1"/>
    <property type="match status" value="1"/>
</dbReference>
<dbReference type="EMBL" id="MCGN01000001">
    <property type="protein sequence ID" value="ORZ03514.1"/>
    <property type="molecule type" value="Genomic_DNA"/>
</dbReference>
<dbReference type="PROSITE" id="PS50330">
    <property type="entry name" value="UIM"/>
    <property type="match status" value="1"/>
</dbReference>
<accession>A0A1X2HVJ9</accession>
<feature type="region of interest" description="Disordered" evidence="4">
    <location>
        <begin position="509"/>
        <end position="590"/>
    </location>
</feature>
<feature type="compositionally biased region" description="Basic and acidic residues" evidence="4">
    <location>
        <begin position="552"/>
        <end position="575"/>
    </location>
</feature>
<dbReference type="InterPro" id="IPR001680">
    <property type="entry name" value="WD40_rpt"/>
</dbReference>
<evidence type="ECO:0000256" key="1">
    <source>
        <dbReference type="ARBA" id="ARBA00022574"/>
    </source>
</evidence>
<name>A0A1X2HVJ9_SYNRA</name>
<gene>
    <name evidence="5" type="ORF">BCR43DRAFT_432300</name>
</gene>
<keyword evidence="6" id="KW-1185">Reference proteome</keyword>
<feature type="repeat" description="WD" evidence="3">
    <location>
        <begin position="74"/>
        <end position="116"/>
    </location>
</feature>
<dbReference type="InterPro" id="IPR036322">
    <property type="entry name" value="WD40_repeat_dom_sf"/>
</dbReference>
<sequence length="604" mass="66546">MLVVSAAHGMAVRCNPANGKVDRHALFSTDDGVPLRVNVVRIEGQRILWGFTQGFITMSIRTKPLVVRQLRVFADFHQGPVSALALPAFLQDTVLSAGDDGAVKLWDVARSSCVETLIGTLCIPTCLEVLRDNRVVAGYSNGVIVVWNIHVGQIMKRHRDRQPREEMDSAAQRLVISPTVPETSTPVTRILHDGNSNSILASHEGSQEVRRYDLTSGTCIAVFGDGHPLGNITCMEWDTAQPVDSLSLDIALKLRGPKTNAKEAAILASYKSDNGFKSTRLLVTGDASGLICLWDGDAVPAQEGGVIKPLRVLDEHTGSISALFIDAAKVISGSDDGWIRVWDPLTGYLVNVMGNKIPRHAPIDRNDISLTRVSRICCDDYRGVANVGHEIKTWDFSPEKQLLARRNLKPKGRSTVAEARHHHYELKQDIRESKDALKEEKIERENMAKKVHTQSLGGLSDEEMLAYAMMLSQEENAQKQQPFIQREDYIEGDDDEVMQAIIASLEDQTMDESPGGGSGSSSGSGTNSALHTQSTSPEPSSSGGDGDIGYEDSYHEELERWPPVNDSDKDRDARQWQRPGFVDEDDDENDEELQYVLKLSRGEI</sequence>
<evidence type="ECO:0000313" key="6">
    <source>
        <dbReference type="Proteomes" id="UP000242180"/>
    </source>
</evidence>
<keyword evidence="2" id="KW-0677">Repeat</keyword>
<dbReference type="OMA" id="NTHAMCA"/>
<feature type="repeat" description="WD" evidence="3">
    <location>
        <begin position="313"/>
        <end position="343"/>
    </location>
</feature>
<dbReference type="PROSITE" id="PS50294">
    <property type="entry name" value="WD_REPEATS_REGION"/>
    <property type="match status" value="1"/>
</dbReference>
<evidence type="ECO:0000256" key="2">
    <source>
        <dbReference type="ARBA" id="ARBA00022737"/>
    </source>
</evidence>
<dbReference type="SMART" id="SM00320">
    <property type="entry name" value="WD40"/>
    <property type="match status" value="4"/>
</dbReference>
<evidence type="ECO:0000256" key="3">
    <source>
        <dbReference type="PROSITE-ProRule" id="PRU00221"/>
    </source>
</evidence>
<dbReference type="InterPro" id="IPR003903">
    <property type="entry name" value="UIM_dom"/>
</dbReference>
<evidence type="ECO:0000313" key="5">
    <source>
        <dbReference type="EMBL" id="ORZ03514.1"/>
    </source>
</evidence>
<organism evidence="5 6">
    <name type="scientific">Syncephalastrum racemosum</name>
    <name type="common">Filamentous fungus</name>
    <dbReference type="NCBI Taxonomy" id="13706"/>
    <lineage>
        <taxon>Eukaryota</taxon>
        <taxon>Fungi</taxon>
        <taxon>Fungi incertae sedis</taxon>
        <taxon>Mucoromycota</taxon>
        <taxon>Mucoromycotina</taxon>
        <taxon>Mucoromycetes</taxon>
        <taxon>Mucorales</taxon>
        <taxon>Syncephalastraceae</taxon>
        <taxon>Syncephalastrum</taxon>
    </lineage>
</organism>
<dbReference type="OrthoDB" id="2095648at2759"/>
<proteinExistence type="predicted"/>